<dbReference type="InterPro" id="IPR002197">
    <property type="entry name" value="HTH_Fis"/>
</dbReference>
<dbReference type="AlphaFoldDB" id="A0A6N2YCI5"/>
<organism evidence="9">
    <name type="scientific">Paraprevotella clara</name>
    <dbReference type="NCBI Taxonomy" id="454154"/>
    <lineage>
        <taxon>Bacteria</taxon>
        <taxon>Pseudomonadati</taxon>
        <taxon>Bacteroidota</taxon>
        <taxon>Bacteroidia</taxon>
        <taxon>Bacteroidales</taxon>
        <taxon>Prevotellaceae</taxon>
        <taxon>Paraprevotella</taxon>
    </lineage>
</organism>
<dbReference type="Gene3D" id="1.10.8.60">
    <property type="match status" value="1"/>
</dbReference>
<proteinExistence type="predicted"/>
<feature type="modified residue" description="4-aspartylphosphate" evidence="6">
    <location>
        <position position="53"/>
    </location>
</feature>
<dbReference type="GO" id="GO:0005524">
    <property type="term" value="F:ATP binding"/>
    <property type="evidence" value="ECO:0007669"/>
    <property type="project" value="UniProtKB-KW"/>
</dbReference>
<dbReference type="InterPro" id="IPR011006">
    <property type="entry name" value="CheY-like_superfamily"/>
</dbReference>
<dbReference type="FunFam" id="3.40.50.300:FF:000006">
    <property type="entry name" value="DNA-binding transcriptional regulator NtrC"/>
    <property type="match status" value="1"/>
</dbReference>
<evidence type="ECO:0000256" key="6">
    <source>
        <dbReference type="PROSITE-ProRule" id="PRU00169"/>
    </source>
</evidence>
<dbReference type="Pfam" id="PF02954">
    <property type="entry name" value="HTH_8"/>
    <property type="match status" value="1"/>
</dbReference>
<dbReference type="Gene3D" id="3.40.50.300">
    <property type="entry name" value="P-loop containing nucleotide triphosphate hydrolases"/>
    <property type="match status" value="1"/>
</dbReference>
<dbReference type="PRINTS" id="PR01590">
    <property type="entry name" value="HTHFIS"/>
</dbReference>
<evidence type="ECO:0000259" key="8">
    <source>
        <dbReference type="PROSITE" id="PS50110"/>
    </source>
</evidence>
<sequence>MKRKILIVEDNVGLSQMQKDWLLQAGYEVTTAIDEPAARRLLRRTAFDLILADVRLPEGDGISLLEWTRGERMTTPYIVMTEYATVSDAVRAIRSGAKDYLPKPVHKERLLEMADEMLRPLSTVQREEKVLFRRRSVQARHVERLAALVAPSDMSVLILGANGTGKESVARNIHRSSERRNMPFVAVNCGVLPKELAPSLFFGHVKGAFTGADANREGYFGMAEGGTLFLDEIGTMPYEIQAMLLRVLQENTYLPVGGRRERKADVRIIAATNEDMPKAIRDGRFREDLYHRLCEFEIRLPLLSECPDDILPLAEFFRERYSKELRRETCGFTEKAAEQLLAYAWPGNVRELQNKVKRAVLLAENGIVRVEDMGLEPAEPTSDANHSLAIRDEAGEKRRIVEALKRCGGNRTEAARLLRIDRATLYRKMRKYGLNE</sequence>
<dbReference type="PANTHER" id="PTHR32071:SF14">
    <property type="entry name" value="TRANSCRIPTIONAL REGULATORY PROTEIN RTCR"/>
    <property type="match status" value="1"/>
</dbReference>
<dbReference type="Pfam" id="PF00158">
    <property type="entry name" value="Sigma54_activat"/>
    <property type="match status" value="1"/>
</dbReference>
<keyword evidence="5" id="KW-0804">Transcription</keyword>
<dbReference type="InterPro" id="IPR025943">
    <property type="entry name" value="Sigma_54_int_dom_ATP-bd_2"/>
</dbReference>
<keyword evidence="1" id="KW-0547">Nucleotide-binding</keyword>
<dbReference type="InterPro" id="IPR058031">
    <property type="entry name" value="AAA_lid_NorR"/>
</dbReference>
<dbReference type="InterPro" id="IPR002078">
    <property type="entry name" value="Sigma_54_int"/>
</dbReference>
<dbReference type="PROSITE" id="PS00676">
    <property type="entry name" value="SIGMA54_INTERACT_2"/>
    <property type="match status" value="1"/>
</dbReference>
<dbReference type="InterPro" id="IPR025944">
    <property type="entry name" value="Sigma_54_int_dom_CS"/>
</dbReference>
<dbReference type="EMBL" id="CACRUT010000001">
    <property type="protein sequence ID" value="VYT63913.1"/>
    <property type="molecule type" value="Genomic_DNA"/>
</dbReference>
<dbReference type="SUPFAM" id="SSF46689">
    <property type="entry name" value="Homeodomain-like"/>
    <property type="match status" value="1"/>
</dbReference>
<evidence type="ECO:0000256" key="3">
    <source>
        <dbReference type="ARBA" id="ARBA00023015"/>
    </source>
</evidence>
<dbReference type="InterPro" id="IPR009057">
    <property type="entry name" value="Homeodomain-like_sf"/>
</dbReference>
<evidence type="ECO:0000256" key="1">
    <source>
        <dbReference type="ARBA" id="ARBA00022741"/>
    </source>
</evidence>
<dbReference type="Pfam" id="PF00072">
    <property type="entry name" value="Response_reg"/>
    <property type="match status" value="1"/>
</dbReference>
<dbReference type="InterPro" id="IPR001789">
    <property type="entry name" value="Sig_transdc_resp-reg_receiver"/>
</dbReference>
<dbReference type="PANTHER" id="PTHR32071">
    <property type="entry name" value="TRANSCRIPTIONAL REGULATORY PROTEIN"/>
    <property type="match status" value="1"/>
</dbReference>
<feature type="domain" description="Response regulatory" evidence="8">
    <location>
        <begin position="4"/>
        <end position="118"/>
    </location>
</feature>
<dbReference type="PROSITE" id="PS00688">
    <property type="entry name" value="SIGMA54_INTERACT_3"/>
    <property type="match status" value="1"/>
</dbReference>
<evidence type="ECO:0000256" key="5">
    <source>
        <dbReference type="ARBA" id="ARBA00023163"/>
    </source>
</evidence>
<dbReference type="SMART" id="SM00448">
    <property type="entry name" value="REC"/>
    <property type="match status" value="1"/>
</dbReference>
<keyword evidence="4" id="KW-0238">DNA-binding</keyword>
<protein>
    <submittedName>
        <fullName evidence="9">Transcriptional regulatory protein ZraR</fullName>
    </submittedName>
</protein>
<dbReference type="PROSITE" id="PS50045">
    <property type="entry name" value="SIGMA54_INTERACT_4"/>
    <property type="match status" value="1"/>
</dbReference>
<dbReference type="GO" id="GO:0043565">
    <property type="term" value="F:sequence-specific DNA binding"/>
    <property type="evidence" value="ECO:0007669"/>
    <property type="project" value="InterPro"/>
</dbReference>
<dbReference type="SUPFAM" id="SSF52540">
    <property type="entry name" value="P-loop containing nucleoside triphosphate hydrolases"/>
    <property type="match status" value="1"/>
</dbReference>
<evidence type="ECO:0000256" key="2">
    <source>
        <dbReference type="ARBA" id="ARBA00022840"/>
    </source>
</evidence>
<dbReference type="CDD" id="cd00009">
    <property type="entry name" value="AAA"/>
    <property type="match status" value="1"/>
</dbReference>
<dbReference type="Pfam" id="PF25601">
    <property type="entry name" value="AAA_lid_14"/>
    <property type="match status" value="1"/>
</dbReference>
<evidence type="ECO:0000313" key="9">
    <source>
        <dbReference type="EMBL" id="VYT63913.1"/>
    </source>
</evidence>
<keyword evidence="6" id="KW-0597">Phosphoprotein</keyword>
<dbReference type="InterPro" id="IPR027417">
    <property type="entry name" value="P-loop_NTPase"/>
</dbReference>
<dbReference type="SUPFAM" id="SSF52172">
    <property type="entry name" value="CheY-like"/>
    <property type="match status" value="1"/>
</dbReference>
<reference evidence="9" key="1">
    <citation type="submission" date="2019-11" db="EMBL/GenBank/DDBJ databases">
        <authorList>
            <person name="Feng L."/>
        </authorList>
    </citation>
    <scope>NUCLEOTIDE SEQUENCE</scope>
    <source>
        <strain evidence="9">PclaraLFYP37</strain>
    </source>
</reference>
<dbReference type="GO" id="GO:0000160">
    <property type="term" value="P:phosphorelay signal transduction system"/>
    <property type="evidence" value="ECO:0007669"/>
    <property type="project" value="InterPro"/>
</dbReference>
<dbReference type="InterPro" id="IPR003593">
    <property type="entry name" value="AAA+_ATPase"/>
</dbReference>
<gene>
    <name evidence="9" type="primary">zraR_1</name>
    <name evidence="9" type="ORF">PCLFYP37_00007</name>
</gene>
<accession>A0A6N2YCI5</accession>
<evidence type="ECO:0000259" key="7">
    <source>
        <dbReference type="PROSITE" id="PS50045"/>
    </source>
</evidence>
<feature type="domain" description="Sigma-54 factor interaction" evidence="7">
    <location>
        <begin position="132"/>
        <end position="361"/>
    </location>
</feature>
<dbReference type="GO" id="GO:0006355">
    <property type="term" value="P:regulation of DNA-templated transcription"/>
    <property type="evidence" value="ECO:0007669"/>
    <property type="project" value="InterPro"/>
</dbReference>
<dbReference type="CDD" id="cd00156">
    <property type="entry name" value="REC"/>
    <property type="match status" value="1"/>
</dbReference>
<dbReference type="Gene3D" id="1.10.10.60">
    <property type="entry name" value="Homeodomain-like"/>
    <property type="match status" value="1"/>
</dbReference>
<evidence type="ECO:0000256" key="4">
    <source>
        <dbReference type="ARBA" id="ARBA00023125"/>
    </source>
</evidence>
<dbReference type="Gene3D" id="3.40.50.2300">
    <property type="match status" value="1"/>
</dbReference>
<dbReference type="RefSeq" id="WP_412443229.1">
    <property type="nucleotide sequence ID" value="NZ_CACRUT010000001.1"/>
</dbReference>
<name>A0A6N2YCI5_9BACT</name>
<dbReference type="SMART" id="SM00382">
    <property type="entry name" value="AAA"/>
    <property type="match status" value="1"/>
</dbReference>
<keyword evidence="2" id="KW-0067">ATP-binding</keyword>
<keyword evidence="3" id="KW-0805">Transcription regulation</keyword>
<dbReference type="PROSITE" id="PS50110">
    <property type="entry name" value="RESPONSE_REGULATORY"/>
    <property type="match status" value="1"/>
</dbReference>